<accession>A0ABW5JJC6</accession>
<dbReference type="Gene3D" id="1.20.1280.290">
    <property type="match status" value="1"/>
</dbReference>
<keyword evidence="4 5" id="KW-0472">Membrane</keyword>
<keyword evidence="3 5" id="KW-1133">Transmembrane helix</keyword>
<evidence type="ECO:0000256" key="5">
    <source>
        <dbReference type="SAM" id="Phobius"/>
    </source>
</evidence>
<keyword evidence="2 5" id="KW-0812">Transmembrane</keyword>
<comment type="subcellular location">
    <subcellularLocation>
        <location evidence="1">Membrane</location>
        <topology evidence="1">Multi-pass membrane protein</topology>
    </subcellularLocation>
</comment>
<dbReference type="Pfam" id="PF04193">
    <property type="entry name" value="PQ-loop"/>
    <property type="match status" value="1"/>
</dbReference>
<keyword evidence="8" id="KW-1185">Reference proteome</keyword>
<feature type="transmembrane region" description="Helical" evidence="5">
    <location>
        <begin position="60"/>
        <end position="78"/>
    </location>
</feature>
<sequence length="87" mass="9605">MTGIELLGWAGFGILVAAWIPQTIDTIKAGSTSINVAFIIMYFSSSLMLTIYSVMINDTVFIALNALLTLGSGINMYYKFFPRRVTE</sequence>
<organism evidence="7 8">
    <name type="scientific">Gracilimonas halophila</name>
    <dbReference type="NCBI Taxonomy" id="1834464"/>
    <lineage>
        <taxon>Bacteria</taxon>
        <taxon>Pseudomonadati</taxon>
        <taxon>Balneolota</taxon>
        <taxon>Balneolia</taxon>
        <taxon>Balneolales</taxon>
        <taxon>Balneolaceae</taxon>
        <taxon>Gracilimonas</taxon>
    </lineage>
</organism>
<comment type="caution">
    <text evidence="7">The sequence shown here is derived from an EMBL/GenBank/DDBJ whole genome shotgun (WGS) entry which is preliminary data.</text>
</comment>
<evidence type="ECO:0000256" key="2">
    <source>
        <dbReference type="ARBA" id="ARBA00022692"/>
    </source>
</evidence>
<feature type="domain" description="Lipid A biosynthesis N-terminal" evidence="6">
    <location>
        <begin position="7"/>
        <end position="78"/>
    </location>
</feature>
<dbReference type="InterPro" id="IPR011499">
    <property type="entry name" value="Lipid_A_biosynth_N"/>
</dbReference>
<feature type="transmembrane region" description="Helical" evidence="5">
    <location>
        <begin position="6"/>
        <end position="24"/>
    </location>
</feature>
<proteinExistence type="predicted"/>
<evidence type="ECO:0000313" key="8">
    <source>
        <dbReference type="Proteomes" id="UP001597460"/>
    </source>
</evidence>
<gene>
    <name evidence="7" type="ORF">ACFSVN_04615</name>
</gene>
<dbReference type="Proteomes" id="UP001597460">
    <property type="component" value="Unassembled WGS sequence"/>
</dbReference>
<dbReference type="SMART" id="SM01259">
    <property type="entry name" value="LAB_N"/>
    <property type="match status" value="1"/>
</dbReference>
<dbReference type="EMBL" id="JBHULI010000005">
    <property type="protein sequence ID" value="MFD2531724.1"/>
    <property type="molecule type" value="Genomic_DNA"/>
</dbReference>
<evidence type="ECO:0000256" key="3">
    <source>
        <dbReference type="ARBA" id="ARBA00022989"/>
    </source>
</evidence>
<feature type="transmembrane region" description="Helical" evidence="5">
    <location>
        <begin position="36"/>
        <end position="54"/>
    </location>
</feature>
<dbReference type="InterPro" id="IPR006603">
    <property type="entry name" value="PQ-loop_rpt"/>
</dbReference>
<evidence type="ECO:0000256" key="1">
    <source>
        <dbReference type="ARBA" id="ARBA00004141"/>
    </source>
</evidence>
<evidence type="ECO:0000259" key="6">
    <source>
        <dbReference type="SMART" id="SM01259"/>
    </source>
</evidence>
<evidence type="ECO:0000313" key="7">
    <source>
        <dbReference type="EMBL" id="MFD2531724.1"/>
    </source>
</evidence>
<evidence type="ECO:0000256" key="4">
    <source>
        <dbReference type="ARBA" id="ARBA00023136"/>
    </source>
</evidence>
<reference evidence="8" key="1">
    <citation type="journal article" date="2019" name="Int. J. Syst. Evol. Microbiol.">
        <title>The Global Catalogue of Microorganisms (GCM) 10K type strain sequencing project: providing services to taxonomists for standard genome sequencing and annotation.</title>
        <authorList>
            <consortium name="The Broad Institute Genomics Platform"/>
            <consortium name="The Broad Institute Genome Sequencing Center for Infectious Disease"/>
            <person name="Wu L."/>
            <person name="Ma J."/>
        </authorList>
    </citation>
    <scope>NUCLEOTIDE SEQUENCE [LARGE SCALE GENOMIC DNA]</scope>
    <source>
        <strain evidence="8">KCTC 52042</strain>
    </source>
</reference>
<dbReference type="RefSeq" id="WP_390299309.1">
    <property type="nucleotide sequence ID" value="NZ_JBHULI010000005.1"/>
</dbReference>
<protein>
    <submittedName>
        <fullName evidence="7">PQ-loop domain-containing transporter</fullName>
    </submittedName>
</protein>
<name>A0ABW5JJC6_9BACT</name>